<evidence type="ECO:0000256" key="4">
    <source>
        <dbReference type="ARBA" id="ARBA00023242"/>
    </source>
</evidence>
<evidence type="ECO:0000313" key="8">
    <source>
        <dbReference type="Proteomes" id="UP000818624"/>
    </source>
</evidence>
<name>A0ABY8EQQ5_MALFU</name>
<comment type="similarity">
    <text evidence="5">Belongs to the SPT3 family.</text>
</comment>
<reference evidence="7 8" key="1">
    <citation type="journal article" date="2020" name="Elife">
        <title>Loss of centromere function drives karyotype evolution in closely related Malassezia species.</title>
        <authorList>
            <person name="Sankaranarayanan S.R."/>
            <person name="Ianiri G."/>
            <person name="Coelho M.A."/>
            <person name="Reza M.H."/>
            <person name="Thimmappa B.C."/>
            <person name="Ganguly P."/>
            <person name="Vadnala R.N."/>
            <person name="Sun S."/>
            <person name="Siddharthan R."/>
            <person name="Tellgren-Roth C."/>
            <person name="Dawson T.L."/>
            <person name="Heitman J."/>
            <person name="Sanyal K."/>
        </authorList>
    </citation>
    <scope>NUCLEOTIDE SEQUENCE [LARGE SCALE GENOMIC DNA]</scope>
    <source>
        <strain evidence="7">CBS14141</strain>
    </source>
</reference>
<dbReference type="EMBL" id="CP046235">
    <property type="protein sequence ID" value="WFD47864.1"/>
    <property type="molecule type" value="Genomic_DNA"/>
</dbReference>
<feature type="compositionally biased region" description="Gly residues" evidence="6">
    <location>
        <begin position="117"/>
        <end position="130"/>
    </location>
</feature>
<dbReference type="PANTHER" id="PTHR11380">
    <property type="entry name" value="TRANSCRIPTION INITIATION FACTOR TFIID/SUPT3-RELATED"/>
    <property type="match status" value="1"/>
</dbReference>
<keyword evidence="3" id="KW-0804">Transcription</keyword>
<comment type="subcellular location">
    <subcellularLocation>
        <location evidence="1">Nucleus</location>
    </subcellularLocation>
</comment>
<dbReference type="Pfam" id="PF02269">
    <property type="entry name" value="TFIID-18kDa"/>
    <property type="match status" value="1"/>
</dbReference>
<dbReference type="Gene3D" id="1.10.20.10">
    <property type="entry name" value="Histone, subunit A"/>
    <property type="match status" value="1"/>
</dbReference>
<evidence type="ECO:0000256" key="2">
    <source>
        <dbReference type="ARBA" id="ARBA00023015"/>
    </source>
</evidence>
<evidence type="ECO:0000256" key="1">
    <source>
        <dbReference type="ARBA" id="ARBA00004123"/>
    </source>
</evidence>
<evidence type="ECO:0000313" key="7">
    <source>
        <dbReference type="EMBL" id="WFD47864.1"/>
    </source>
</evidence>
<sequence>MEGAEANDNAARPAASAEAIDGGTGYKYQQEIAQMMFVSTEVENPDPQVTRLIEDIVRNQVIEMIIQSRWLAMRRSSKYLMPEDLIFLIRYDRAKVNRLRTYLSWKDVRKNAKDSGGDGGAGPAAGGDAGEGIEDTAVDGPLRNNKRKLKLPWELSALFFEYPLVANPNPGMGEEAEDEDEDTIETNEDSLRRLKAADETTRRMTREEYVFYSECRQASFTFRKAKRFREFINSSHYLDVKPSDDTIDILGFLAFEVVHELCTSAMRIKREWEERAQGVQARTQRTFEHTDAKEDGAPDEHAEEAACTLFSLPPSAEPPLEAWHIREAFAQLQRDRRLLETGRRTAGPTGGLRRTQVFVI</sequence>
<evidence type="ECO:0000256" key="6">
    <source>
        <dbReference type="SAM" id="MobiDB-lite"/>
    </source>
</evidence>
<feature type="region of interest" description="Disordered" evidence="6">
    <location>
        <begin position="112"/>
        <end position="139"/>
    </location>
</feature>
<dbReference type="InterPro" id="IPR009072">
    <property type="entry name" value="Histone-fold"/>
</dbReference>
<evidence type="ECO:0000256" key="3">
    <source>
        <dbReference type="ARBA" id="ARBA00023163"/>
    </source>
</evidence>
<dbReference type="CDD" id="cd22926">
    <property type="entry name" value="HFD_SPT3"/>
    <property type="match status" value="1"/>
</dbReference>
<keyword evidence="4" id="KW-0539">Nucleus</keyword>
<dbReference type="SUPFAM" id="SSF47113">
    <property type="entry name" value="Histone-fold"/>
    <property type="match status" value="1"/>
</dbReference>
<dbReference type="PANTHER" id="PTHR11380:SF16">
    <property type="entry name" value="TRANSCRIPTION INITIATION PROTEIN SPT3 HOMOLOG"/>
    <property type="match status" value="1"/>
</dbReference>
<dbReference type="Proteomes" id="UP000818624">
    <property type="component" value="Chromosome 2"/>
</dbReference>
<proteinExistence type="inferred from homology"/>
<accession>A0ABY8EQQ5</accession>
<gene>
    <name evidence="7" type="primary">SPT3</name>
    <name evidence="7" type="ORF">GLX27_002527</name>
</gene>
<evidence type="ECO:0000256" key="5">
    <source>
        <dbReference type="ARBA" id="ARBA00061274"/>
    </source>
</evidence>
<keyword evidence="8" id="KW-1185">Reference proteome</keyword>
<protein>
    <submittedName>
        <fullName evidence="7">Transcription initiation protein spt3</fullName>
    </submittedName>
</protein>
<dbReference type="InterPro" id="IPR003195">
    <property type="entry name" value="TFIID_TAF13"/>
</dbReference>
<organism evidence="7 8">
    <name type="scientific">Malassezia furfur</name>
    <name type="common">Pityriasis versicolor infection agent</name>
    <name type="synonym">Pityrosporum furfur</name>
    <dbReference type="NCBI Taxonomy" id="55194"/>
    <lineage>
        <taxon>Eukaryota</taxon>
        <taxon>Fungi</taxon>
        <taxon>Dikarya</taxon>
        <taxon>Basidiomycota</taxon>
        <taxon>Ustilaginomycotina</taxon>
        <taxon>Malasseziomycetes</taxon>
        <taxon>Malasseziales</taxon>
        <taxon>Malasseziaceae</taxon>
        <taxon>Malassezia</taxon>
    </lineage>
</organism>
<keyword evidence="2" id="KW-0805">Transcription regulation</keyword>